<evidence type="ECO:0000313" key="1">
    <source>
        <dbReference type="EMBL" id="JAI00917.1"/>
    </source>
</evidence>
<proteinExistence type="predicted"/>
<organism evidence="1">
    <name type="scientific">Anguilla anguilla</name>
    <name type="common">European freshwater eel</name>
    <name type="synonym">Muraena anguilla</name>
    <dbReference type="NCBI Taxonomy" id="7936"/>
    <lineage>
        <taxon>Eukaryota</taxon>
        <taxon>Metazoa</taxon>
        <taxon>Chordata</taxon>
        <taxon>Craniata</taxon>
        <taxon>Vertebrata</taxon>
        <taxon>Euteleostomi</taxon>
        <taxon>Actinopterygii</taxon>
        <taxon>Neopterygii</taxon>
        <taxon>Teleostei</taxon>
        <taxon>Anguilliformes</taxon>
        <taxon>Anguillidae</taxon>
        <taxon>Anguilla</taxon>
    </lineage>
</organism>
<protein>
    <submittedName>
        <fullName evidence="1">Uncharacterized protein</fullName>
    </submittedName>
</protein>
<accession>A0A0E9XEQ2</accession>
<sequence length="137" mass="15370">MLLWQDCPTLLISCRFSFQPLFGTPNSTNCSSSRRSLTVNEVSFAKVVKKTGRQISRNRVGQPRFMIFKRSPVLPVQSLPCQEQIYNQHMAVISIGFSQLPSKLQQGWRLKGLGHGYSNLDLESKSGPGFLSPQVIN</sequence>
<dbReference type="EMBL" id="GBXM01007661">
    <property type="protein sequence ID" value="JAI00917.1"/>
    <property type="molecule type" value="Transcribed_RNA"/>
</dbReference>
<reference evidence="1" key="1">
    <citation type="submission" date="2014-11" db="EMBL/GenBank/DDBJ databases">
        <authorList>
            <person name="Amaro Gonzalez C."/>
        </authorList>
    </citation>
    <scope>NUCLEOTIDE SEQUENCE</scope>
</reference>
<reference evidence="1" key="2">
    <citation type="journal article" date="2015" name="Fish Shellfish Immunol.">
        <title>Early steps in the European eel (Anguilla anguilla)-Vibrio vulnificus interaction in the gills: Role of the RtxA13 toxin.</title>
        <authorList>
            <person name="Callol A."/>
            <person name="Pajuelo D."/>
            <person name="Ebbesson L."/>
            <person name="Teles M."/>
            <person name="MacKenzie S."/>
            <person name="Amaro C."/>
        </authorList>
    </citation>
    <scope>NUCLEOTIDE SEQUENCE</scope>
</reference>
<name>A0A0E9XEQ2_ANGAN</name>
<dbReference type="AlphaFoldDB" id="A0A0E9XEQ2"/>